<name>A0A1M6LTI2_9PROT</name>
<dbReference type="Gene3D" id="3.40.50.720">
    <property type="entry name" value="NAD(P)-binding Rossmann-like Domain"/>
    <property type="match status" value="1"/>
</dbReference>
<proteinExistence type="inferred from homology"/>
<comment type="similarity">
    <text evidence="1">Belongs to the short-chain dehydrogenases/reductases (SDR) family.</text>
</comment>
<dbReference type="STRING" id="198092.SAMN02745194_03259"/>
<dbReference type="FunFam" id="3.40.50.720:FF:000084">
    <property type="entry name" value="Short-chain dehydrogenase reductase"/>
    <property type="match status" value="1"/>
</dbReference>
<dbReference type="PANTHER" id="PTHR42760:SF133">
    <property type="entry name" value="3-OXOACYL-[ACYL-CARRIER-PROTEIN] REDUCTASE"/>
    <property type="match status" value="1"/>
</dbReference>
<dbReference type="Pfam" id="PF13561">
    <property type="entry name" value="adh_short_C2"/>
    <property type="match status" value="1"/>
</dbReference>
<evidence type="ECO:0000256" key="1">
    <source>
        <dbReference type="ARBA" id="ARBA00006484"/>
    </source>
</evidence>
<dbReference type="InterPro" id="IPR002347">
    <property type="entry name" value="SDR_fam"/>
</dbReference>
<dbReference type="SUPFAM" id="SSF51735">
    <property type="entry name" value="NAD(P)-binding Rossmann-fold domains"/>
    <property type="match status" value="1"/>
</dbReference>
<evidence type="ECO:0000313" key="3">
    <source>
        <dbReference type="EMBL" id="SHJ74372.1"/>
    </source>
</evidence>
<dbReference type="Proteomes" id="UP000184387">
    <property type="component" value="Unassembled WGS sequence"/>
</dbReference>
<protein>
    <submittedName>
        <fullName evidence="3">3-oxoacyl-[acyl-carrier protein] reductase</fullName>
    </submittedName>
</protein>
<evidence type="ECO:0000256" key="2">
    <source>
        <dbReference type="ARBA" id="ARBA00023002"/>
    </source>
</evidence>
<evidence type="ECO:0000313" key="4">
    <source>
        <dbReference type="Proteomes" id="UP000184387"/>
    </source>
</evidence>
<sequence length="258" mass="26314">MSGALEGRRAIVTGSSAGIGLAIARLFLDSGAVVIGADREPPPDSLATHPRFRALVADLAAPGAGEAVVEACRAAGGAPQVLVNNAGIGDARPILETDDAALQRYLSVNLAAPFALCRAAIRAMVAAGEGGSIINMASAFGLVGAARSSGYAPTKAALIGLTLQLATEYGRHGIRVNAVAPGLIETALTRERLAGNAWFRRMMIENCPLGRPGRAEEVARACRFLASDEAAFVTGVVLPVDGGWSSAKFMPEPAGEGA</sequence>
<dbReference type="PRINTS" id="PR00081">
    <property type="entry name" value="GDHRDH"/>
</dbReference>
<dbReference type="PRINTS" id="PR00080">
    <property type="entry name" value="SDRFAMILY"/>
</dbReference>
<dbReference type="CDD" id="cd05233">
    <property type="entry name" value="SDR_c"/>
    <property type="match status" value="1"/>
</dbReference>
<organism evidence="3 4">
    <name type="scientific">Muricoccus roseus</name>
    <dbReference type="NCBI Taxonomy" id="198092"/>
    <lineage>
        <taxon>Bacteria</taxon>
        <taxon>Pseudomonadati</taxon>
        <taxon>Pseudomonadota</taxon>
        <taxon>Alphaproteobacteria</taxon>
        <taxon>Acetobacterales</taxon>
        <taxon>Roseomonadaceae</taxon>
        <taxon>Muricoccus</taxon>
    </lineage>
</organism>
<reference evidence="3 4" key="1">
    <citation type="submission" date="2016-11" db="EMBL/GenBank/DDBJ databases">
        <authorList>
            <person name="Jaros S."/>
            <person name="Januszkiewicz K."/>
            <person name="Wedrychowicz H."/>
        </authorList>
    </citation>
    <scope>NUCLEOTIDE SEQUENCE [LARGE SCALE GENOMIC DNA]</scope>
    <source>
        <strain evidence="3 4">DSM 14916</strain>
    </source>
</reference>
<keyword evidence="4" id="KW-1185">Reference proteome</keyword>
<dbReference type="EMBL" id="FQZF01000019">
    <property type="protein sequence ID" value="SHJ74372.1"/>
    <property type="molecule type" value="Genomic_DNA"/>
</dbReference>
<dbReference type="RefSeq" id="WP_073136586.1">
    <property type="nucleotide sequence ID" value="NZ_FQZF01000019.1"/>
</dbReference>
<dbReference type="AlphaFoldDB" id="A0A1M6LTI2"/>
<accession>A0A1M6LTI2</accession>
<dbReference type="InterPro" id="IPR036291">
    <property type="entry name" value="NAD(P)-bd_dom_sf"/>
</dbReference>
<gene>
    <name evidence="3" type="ORF">SAMN02745194_03259</name>
</gene>
<dbReference type="PANTHER" id="PTHR42760">
    <property type="entry name" value="SHORT-CHAIN DEHYDROGENASES/REDUCTASES FAMILY MEMBER"/>
    <property type="match status" value="1"/>
</dbReference>
<keyword evidence="2" id="KW-0560">Oxidoreductase</keyword>
<dbReference type="GO" id="GO:0016616">
    <property type="term" value="F:oxidoreductase activity, acting on the CH-OH group of donors, NAD or NADP as acceptor"/>
    <property type="evidence" value="ECO:0007669"/>
    <property type="project" value="TreeGrafter"/>
</dbReference>
<dbReference type="OrthoDB" id="9810734at2"/>